<evidence type="ECO:0000256" key="4">
    <source>
        <dbReference type="ARBA" id="ARBA00020268"/>
    </source>
</evidence>
<dbReference type="EMBL" id="FOGF01000003">
    <property type="protein sequence ID" value="SEQ63773.1"/>
    <property type="molecule type" value="Genomic_DNA"/>
</dbReference>
<feature type="transmembrane region" description="Helical" evidence="13">
    <location>
        <begin position="418"/>
        <end position="436"/>
    </location>
</feature>
<comment type="subcellular location">
    <subcellularLocation>
        <location evidence="2">Cell membrane</location>
        <topology evidence="2">Multi-pass membrane protein</topology>
    </subcellularLocation>
</comment>
<evidence type="ECO:0000256" key="1">
    <source>
        <dbReference type="ARBA" id="ARBA00003408"/>
    </source>
</evidence>
<evidence type="ECO:0000256" key="2">
    <source>
        <dbReference type="ARBA" id="ARBA00004651"/>
    </source>
</evidence>
<keyword evidence="15" id="KW-1185">Reference proteome</keyword>
<protein>
    <recommendedName>
        <fullName evidence="4">Probable multidrug resistance protein NorM</fullName>
    </recommendedName>
    <alternativeName>
        <fullName evidence="12">Multidrug-efflux transporter</fullName>
    </alternativeName>
</protein>
<feature type="transmembrane region" description="Helical" evidence="13">
    <location>
        <begin position="162"/>
        <end position="182"/>
    </location>
</feature>
<keyword evidence="9 13" id="KW-1133">Transmembrane helix</keyword>
<dbReference type="GO" id="GO:0005886">
    <property type="term" value="C:plasma membrane"/>
    <property type="evidence" value="ECO:0007669"/>
    <property type="project" value="UniProtKB-SubCell"/>
</dbReference>
<keyword evidence="8 13" id="KW-0812">Transmembrane</keyword>
<feature type="transmembrane region" description="Helical" evidence="13">
    <location>
        <begin position="46"/>
        <end position="73"/>
    </location>
</feature>
<dbReference type="InterPro" id="IPR048279">
    <property type="entry name" value="MdtK-like"/>
</dbReference>
<keyword evidence="7" id="KW-1003">Cell membrane</keyword>
<feature type="transmembrane region" description="Helical" evidence="13">
    <location>
        <begin position="240"/>
        <end position="265"/>
    </location>
</feature>
<dbReference type="RefSeq" id="WP_089745772.1">
    <property type="nucleotide sequence ID" value="NZ_FOGF01000003.1"/>
</dbReference>
<dbReference type="PIRSF" id="PIRSF006603">
    <property type="entry name" value="DinF"/>
    <property type="match status" value="1"/>
</dbReference>
<keyword evidence="6" id="KW-0050">Antiport</keyword>
<dbReference type="GO" id="GO:0006811">
    <property type="term" value="P:monoatomic ion transport"/>
    <property type="evidence" value="ECO:0007669"/>
    <property type="project" value="UniProtKB-KW"/>
</dbReference>
<dbReference type="PANTHER" id="PTHR43298:SF2">
    <property type="entry name" value="FMN_FAD EXPORTER YEEO-RELATED"/>
    <property type="match status" value="1"/>
</dbReference>
<dbReference type="NCBIfam" id="TIGR00797">
    <property type="entry name" value="matE"/>
    <property type="match status" value="1"/>
</dbReference>
<feature type="transmembrane region" description="Helical" evidence="13">
    <location>
        <begin position="94"/>
        <end position="113"/>
    </location>
</feature>
<sequence>MYHAESRIEKFKLLLKILIPILIYQFANFSAKFIDTVMTGNYGAKHLAGVAIAVSLWAPFFALVSGIVTALVPMIGQLLGSQRSKEVEGVVVQFLYVGVLLAFVLLGVGYLALEPILSIMHLEPLVYNVAFNYLKLLSIGLLPLMICSVLRSFIDALGYTNLSMALMLLLVPLNIFFNYSFIYGNAYVPEMGGAGAGLGTAISYWVLVIVSFVGMRIHPKLKPYKVFTVKKIDLKIWREIFVIGLPLGFSIFVEYAVFALVGLMMAKFGSTVIASHQAAMNFCDLAYAFPMSISSGLTIIVAYEVGAKNHKAAHQYTKEALLLAVGIACVTLFLVKKNSYWVANLYGTDPEFIRRTMSFLTYGLLFQLLDAIAAPLQGALRGYKDTKIPFTLCVMGFWVIGLPTGFLLDYCTNLGPYAYWIGCIVGMVCNGIFMILRYRFIYRKYRND</sequence>
<evidence type="ECO:0000256" key="7">
    <source>
        <dbReference type="ARBA" id="ARBA00022475"/>
    </source>
</evidence>
<keyword evidence="10" id="KW-0406">Ion transport</keyword>
<dbReference type="STRING" id="137733.SAMN05421767_1033"/>
<evidence type="ECO:0000313" key="15">
    <source>
        <dbReference type="Proteomes" id="UP000198556"/>
    </source>
</evidence>
<dbReference type="GO" id="GO:0042910">
    <property type="term" value="F:xenobiotic transmembrane transporter activity"/>
    <property type="evidence" value="ECO:0007669"/>
    <property type="project" value="InterPro"/>
</dbReference>
<feature type="transmembrane region" description="Helical" evidence="13">
    <location>
        <begin position="388"/>
        <end position="406"/>
    </location>
</feature>
<dbReference type="AlphaFoldDB" id="A0A1H9HN76"/>
<feature type="transmembrane region" description="Helical" evidence="13">
    <location>
        <begin position="202"/>
        <end position="219"/>
    </location>
</feature>
<comment type="similarity">
    <text evidence="3">Belongs to the multi antimicrobial extrusion (MATE) (TC 2.A.66.1) family.</text>
</comment>
<name>A0A1H9HN76_9LACT</name>
<dbReference type="InterPro" id="IPR050222">
    <property type="entry name" value="MATE_MdtK"/>
</dbReference>
<evidence type="ECO:0000256" key="8">
    <source>
        <dbReference type="ARBA" id="ARBA00022692"/>
    </source>
</evidence>
<accession>A0A1H9HN76</accession>
<dbReference type="Pfam" id="PF01554">
    <property type="entry name" value="MatE"/>
    <property type="match status" value="2"/>
</dbReference>
<dbReference type="GO" id="GO:0015297">
    <property type="term" value="F:antiporter activity"/>
    <property type="evidence" value="ECO:0007669"/>
    <property type="project" value="UniProtKB-KW"/>
</dbReference>
<feature type="transmembrane region" description="Helical" evidence="13">
    <location>
        <begin position="133"/>
        <end position="150"/>
    </location>
</feature>
<keyword evidence="5" id="KW-0813">Transport</keyword>
<evidence type="ECO:0000256" key="10">
    <source>
        <dbReference type="ARBA" id="ARBA00023065"/>
    </source>
</evidence>
<keyword evidence="11 13" id="KW-0472">Membrane</keyword>
<feature type="transmembrane region" description="Helical" evidence="13">
    <location>
        <begin position="13"/>
        <end position="34"/>
    </location>
</feature>
<dbReference type="CDD" id="cd13131">
    <property type="entry name" value="MATE_NorM_like"/>
    <property type="match status" value="1"/>
</dbReference>
<proteinExistence type="inferred from homology"/>
<evidence type="ECO:0000256" key="6">
    <source>
        <dbReference type="ARBA" id="ARBA00022449"/>
    </source>
</evidence>
<feature type="transmembrane region" description="Helical" evidence="13">
    <location>
        <begin position="356"/>
        <end position="376"/>
    </location>
</feature>
<dbReference type="InterPro" id="IPR002528">
    <property type="entry name" value="MATE_fam"/>
</dbReference>
<reference evidence="14 15" key="1">
    <citation type="submission" date="2016-10" db="EMBL/GenBank/DDBJ databases">
        <authorList>
            <person name="de Groot N.N."/>
        </authorList>
    </citation>
    <scope>NUCLEOTIDE SEQUENCE [LARGE SCALE GENOMIC DNA]</scope>
    <source>
        <strain evidence="14 15">DSM 15827</strain>
    </source>
</reference>
<evidence type="ECO:0000256" key="13">
    <source>
        <dbReference type="SAM" id="Phobius"/>
    </source>
</evidence>
<evidence type="ECO:0000256" key="3">
    <source>
        <dbReference type="ARBA" id="ARBA00010199"/>
    </source>
</evidence>
<dbReference type="Proteomes" id="UP000198556">
    <property type="component" value="Unassembled WGS sequence"/>
</dbReference>
<evidence type="ECO:0000313" key="14">
    <source>
        <dbReference type="EMBL" id="SEQ63773.1"/>
    </source>
</evidence>
<dbReference type="PANTHER" id="PTHR43298">
    <property type="entry name" value="MULTIDRUG RESISTANCE PROTEIN NORM-RELATED"/>
    <property type="match status" value="1"/>
</dbReference>
<feature type="transmembrane region" description="Helical" evidence="13">
    <location>
        <begin position="319"/>
        <end position="336"/>
    </location>
</feature>
<comment type="function">
    <text evidence="1">Multidrug efflux pump.</text>
</comment>
<evidence type="ECO:0000256" key="5">
    <source>
        <dbReference type="ARBA" id="ARBA00022448"/>
    </source>
</evidence>
<organism evidence="14 15">
    <name type="scientific">Granulicatella balaenopterae</name>
    <dbReference type="NCBI Taxonomy" id="137733"/>
    <lineage>
        <taxon>Bacteria</taxon>
        <taxon>Bacillati</taxon>
        <taxon>Bacillota</taxon>
        <taxon>Bacilli</taxon>
        <taxon>Lactobacillales</taxon>
        <taxon>Carnobacteriaceae</taxon>
        <taxon>Granulicatella</taxon>
    </lineage>
</organism>
<evidence type="ECO:0000256" key="11">
    <source>
        <dbReference type="ARBA" id="ARBA00023136"/>
    </source>
</evidence>
<evidence type="ECO:0000256" key="9">
    <source>
        <dbReference type="ARBA" id="ARBA00022989"/>
    </source>
</evidence>
<feature type="transmembrane region" description="Helical" evidence="13">
    <location>
        <begin position="285"/>
        <end position="307"/>
    </location>
</feature>
<gene>
    <name evidence="14" type="ORF">SAMN05421767_1033</name>
</gene>
<dbReference type="OrthoDB" id="9780160at2"/>
<evidence type="ECO:0000256" key="12">
    <source>
        <dbReference type="ARBA" id="ARBA00031636"/>
    </source>
</evidence>